<sequence>MGSHTCMHFFVLPLPILLFDDYDELPNQFLKIHEEFDEKKCIIEQNQHDDFAIPHNYGKSEYQRKDMVSKKEDEINIQDHTPKINGDLLHQIKGKSAATNDRTRNMTQQRHDPDSSRQNNPMMRRMTPTEPSISDASTTLPGHDFPSTIDALEFAHLPVPVHQQSPDVVAPSPRATTEPSSPDLAPTLEIQQPTPTVRVVNNQLVWTFSSWFKKSKDECNLAEGQKKRLIFPGKSSTKKKKKNVLSKLEISLEGDGNPKQSKPSEHHDALDDVQRETIFRKSTTIVVIIRQVEMDAIHSAQQATIKVY</sequence>
<name>A0AAD1ZNT0_9LAMI</name>
<feature type="compositionally biased region" description="Polar residues" evidence="1">
    <location>
        <begin position="129"/>
        <end position="139"/>
    </location>
</feature>
<dbReference type="EMBL" id="OU503047">
    <property type="protein sequence ID" value="CAI9772684.1"/>
    <property type="molecule type" value="Genomic_DNA"/>
</dbReference>
<feature type="compositionally biased region" description="Basic and acidic residues" evidence="1">
    <location>
        <begin position="101"/>
        <end position="115"/>
    </location>
</feature>
<evidence type="ECO:0000313" key="3">
    <source>
        <dbReference type="EMBL" id="CAI9772684.1"/>
    </source>
</evidence>
<dbReference type="Proteomes" id="UP000834106">
    <property type="component" value="Chromosome 12"/>
</dbReference>
<accession>A0AAD1ZNT0</accession>
<feature type="chain" id="PRO_5042121304" evidence="2">
    <location>
        <begin position="19"/>
        <end position="308"/>
    </location>
</feature>
<protein>
    <submittedName>
        <fullName evidence="3">Uncharacterized protein</fullName>
    </submittedName>
</protein>
<keyword evidence="4" id="KW-1185">Reference proteome</keyword>
<keyword evidence="2" id="KW-0732">Signal</keyword>
<gene>
    <name evidence="3" type="ORF">FPE_LOCUS20114</name>
</gene>
<organism evidence="3 4">
    <name type="scientific">Fraxinus pennsylvanica</name>
    <dbReference type="NCBI Taxonomy" id="56036"/>
    <lineage>
        <taxon>Eukaryota</taxon>
        <taxon>Viridiplantae</taxon>
        <taxon>Streptophyta</taxon>
        <taxon>Embryophyta</taxon>
        <taxon>Tracheophyta</taxon>
        <taxon>Spermatophyta</taxon>
        <taxon>Magnoliopsida</taxon>
        <taxon>eudicotyledons</taxon>
        <taxon>Gunneridae</taxon>
        <taxon>Pentapetalae</taxon>
        <taxon>asterids</taxon>
        <taxon>lamiids</taxon>
        <taxon>Lamiales</taxon>
        <taxon>Oleaceae</taxon>
        <taxon>Oleeae</taxon>
        <taxon>Fraxinus</taxon>
    </lineage>
</organism>
<feature type="compositionally biased region" description="Basic and acidic residues" evidence="1">
    <location>
        <begin position="262"/>
        <end position="271"/>
    </location>
</feature>
<reference evidence="3" key="1">
    <citation type="submission" date="2023-05" db="EMBL/GenBank/DDBJ databases">
        <authorList>
            <person name="Huff M."/>
        </authorList>
    </citation>
    <scope>NUCLEOTIDE SEQUENCE</scope>
</reference>
<dbReference type="AlphaFoldDB" id="A0AAD1ZNT0"/>
<evidence type="ECO:0000256" key="1">
    <source>
        <dbReference type="SAM" id="MobiDB-lite"/>
    </source>
</evidence>
<feature type="region of interest" description="Disordered" evidence="1">
    <location>
        <begin position="96"/>
        <end position="139"/>
    </location>
</feature>
<feature type="region of interest" description="Disordered" evidence="1">
    <location>
        <begin position="163"/>
        <end position="188"/>
    </location>
</feature>
<feature type="signal peptide" evidence="2">
    <location>
        <begin position="1"/>
        <end position="18"/>
    </location>
</feature>
<proteinExistence type="predicted"/>
<evidence type="ECO:0000256" key="2">
    <source>
        <dbReference type="SAM" id="SignalP"/>
    </source>
</evidence>
<evidence type="ECO:0000313" key="4">
    <source>
        <dbReference type="Proteomes" id="UP000834106"/>
    </source>
</evidence>
<feature type="region of interest" description="Disordered" evidence="1">
    <location>
        <begin position="252"/>
        <end position="271"/>
    </location>
</feature>